<protein>
    <submittedName>
        <fullName evidence="1">Uncharacterized protein</fullName>
    </submittedName>
</protein>
<proteinExistence type="predicted"/>
<reference evidence="1 2" key="1">
    <citation type="submission" date="2015-07" db="EMBL/GenBank/DDBJ databases">
        <title>The genome of Habropoda laboriosa.</title>
        <authorList>
            <person name="Pan H."/>
            <person name="Kapheim K."/>
        </authorList>
    </citation>
    <scope>NUCLEOTIDE SEQUENCE [LARGE SCALE GENOMIC DNA]</scope>
    <source>
        <strain evidence="1">0110345459</strain>
    </source>
</reference>
<evidence type="ECO:0000313" key="2">
    <source>
        <dbReference type="Proteomes" id="UP000053825"/>
    </source>
</evidence>
<organism evidence="1 2">
    <name type="scientific">Habropoda laboriosa</name>
    <dbReference type="NCBI Taxonomy" id="597456"/>
    <lineage>
        <taxon>Eukaryota</taxon>
        <taxon>Metazoa</taxon>
        <taxon>Ecdysozoa</taxon>
        <taxon>Arthropoda</taxon>
        <taxon>Hexapoda</taxon>
        <taxon>Insecta</taxon>
        <taxon>Pterygota</taxon>
        <taxon>Neoptera</taxon>
        <taxon>Endopterygota</taxon>
        <taxon>Hymenoptera</taxon>
        <taxon>Apocrita</taxon>
        <taxon>Aculeata</taxon>
        <taxon>Apoidea</taxon>
        <taxon>Anthophila</taxon>
        <taxon>Apidae</taxon>
        <taxon>Habropoda</taxon>
    </lineage>
</organism>
<gene>
    <name evidence="1" type="ORF">WH47_12663</name>
</gene>
<keyword evidence="2" id="KW-1185">Reference proteome</keyword>
<dbReference type="EMBL" id="KQ414954">
    <property type="protein sequence ID" value="KOC59070.1"/>
    <property type="molecule type" value="Genomic_DNA"/>
</dbReference>
<name>A0A0L7QKJ3_9HYME</name>
<dbReference type="Proteomes" id="UP000053825">
    <property type="component" value="Unassembled WGS sequence"/>
</dbReference>
<sequence length="152" mass="17149">MRQGPVPTTWYPYDALRAGSNKDPVTCSREADFASWKPPTSFEGFPERYMPSKEICEQIEIRVFGARVGILQFVAVFSAISELVVCKTIDIAIGPIALNFAMERDTNRILVAQKRYHAELKTARITRRNENLALNSFYEKEEGVLYGPGIAD</sequence>
<evidence type="ECO:0000313" key="1">
    <source>
        <dbReference type="EMBL" id="KOC59070.1"/>
    </source>
</evidence>
<accession>A0A0L7QKJ3</accession>
<dbReference type="AlphaFoldDB" id="A0A0L7QKJ3"/>